<feature type="domain" description="SnoaL-like" evidence="1">
    <location>
        <begin position="13"/>
        <end position="102"/>
    </location>
</feature>
<dbReference type="InterPro" id="IPR032710">
    <property type="entry name" value="NTF2-like_dom_sf"/>
</dbReference>
<accession>A0A0D0MGB9</accession>
<protein>
    <submittedName>
        <fullName evidence="2">Polyketide cyclase</fullName>
    </submittedName>
</protein>
<proteinExistence type="predicted"/>
<dbReference type="Gene3D" id="3.10.450.50">
    <property type="match status" value="1"/>
</dbReference>
<evidence type="ECO:0000259" key="1">
    <source>
        <dbReference type="Pfam" id="PF12680"/>
    </source>
</evidence>
<reference evidence="2 3" key="1">
    <citation type="submission" date="2014-12" db="EMBL/GenBank/DDBJ databases">
        <title>16Stimator: statistical estimation of ribosomal gene copy numbers from draft genome assemblies.</title>
        <authorList>
            <person name="Perisin M.A."/>
            <person name="Vetter M."/>
            <person name="Gilbert J.A."/>
            <person name="Bergelson J."/>
        </authorList>
    </citation>
    <scope>NUCLEOTIDE SEQUENCE [LARGE SCALE GENOMIC DNA]</scope>
    <source>
        <strain evidence="2 3">MEDvA23</strain>
    </source>
</reference>
<dbReference type="AlphaFoldDB" id="A0A0D0MGB9"/>
<sequence length="109" mass="12006">MHQLNLPEPIAAYYAAEQQTPEALARCFTAQAVVKDEGHAYTGPEEIKAWKAAASAKYTFTTEPLVLEQEQGAQLVRARVTGDFPGSPVVLQYRFRLQRGLIASLEITA</sequence>
<evidence type="ECO:0000313" key="2">
    <source>
        <dbReference type="EMBL" id="KIQ31371.1"/>
    </source>
</evidence>
<gene>
    <name evidence="2" type="ORF">RT97_15845</name>
</gene>
<dbReference type="OrthoDB" id="8684708at2"/>
<evidence type="ECO:0000313" key="3">
    <source>
        <dbReference type="Proteomes" id="UP000032067"/>
    </source>
</evidence>
<dbReference type="Pfam" id="PF12680">
    <property type="entry name" value="SnoaL_2"/>
    <property type="match status" value="1"/>
</dbReference>
<name>A0A0D0MGB9_VARPD</name>
<dbReference type="RefSeq" id="WP_042579740.1">
    <property type="nucleotide sequence ID" value="NZ_JXQQ01000033.1"/>
</dbReference>
<organism evidence="2 3">
    <name type="scientific">Variovorax paradoxus</name>
    <dbReference type="NCBI Taxonomy" id="34073"/>
    <lineage>
        <taxon>Bacteria</taxon>
        <taxon>Pseudomonadati</taxon>
        <taxon>Pseudomonadota</taxon>
        <taxon>Betaproteobacteria</taxon>
        <taxon>Burkholderiales</taxon>
        <taxon>Comamonadaceae</taxon>
        <taxon>Variovorax</taxon>
    </lineage>
</organism>
<dbReference type="EMBL" id="JXQQ01000033">
    <property type="protein sequence ID" value="KIQ31371.1"/>
    <property type="molecule type" value="Genomic_DNA"/>
</dbReference>
<dbReference type="SUPFAM" id="SSF54427">
    <property type="entry name" value="NTF2-like"/>
    <property type="match status" value="1"/>
</dbReference>
<comment type="caution">
    <text evidence="2">The sequence shown here is derived from an EMBL/GenBank/DDBJ whole genome shotgun (WGS) entry which is preliminary data.</text>
</comment>
<dbReference type="InterPro" id="IPR037401">
    <property type="entry name" value="SnoaL-like"/>
</dbReference>
<dbReference type="Proteomes" id="UP000032067">
    <property type="component" value="Unassembled WGS sequence"/>
</dbReference>